<evidence type="ECO:0000313" key="5">
    <source>
        <dbReference type="EMBL" id="CAL1141515.1"/>
    </source>
</evidence>
<dbReference type="Pfam" id="PF00326">
    <property type="entry name" value="Peptidase_S9"/>
    <property type="match status" value="1"/>
</dbReference>
<dbReference type="InterPro" id="IPR029058">
    <property type="entry name" value="AB_hydrolase_fold"/>
</dbReference>
<dbReference type="AlphaFoldDB" id="A0A9P1CAN5"/>
<dbReference type="EMBL" id="CAMXCT030001236">
    <property type="protein sequence ID" value="CAL4775452.1"/>
    <property type="molecule type" value="Genomic_DNA"/>
</dbReference>
<dbReference type="Proteomes" id="UP001152797">
    <property type="component" value="Unassembled WGS sequence"/>
</dbReference>
<dbReference type="PRINTS" id="PR00862">
    <property type="entry name" value="PROLIGOPTASE"/>
</dbReference>
<evidence type="ECO:0000256" key="1">
    <source>
        <dbReference type="ARBA" id="ARBA00005228"/>
    </source>
</evidence>
<feature type="domain" description="Peptidase S9 prolyl oligopeptidase catalytic" evidence="3">
    <location>
        <begin position="613"/>
        <end position="833"/>
    </location>
</feature>
<sequence>MECTCAKVSKVCQNGFFLDISSSTCKKECPPGFWGKIPDPKVETGRTCEISSWPHGMQRLIVPHILCDLCVRTVAMLSERGVSDMRSLSLRQQNGQIQKLKGADATEQNIRFRFSRERAQDGEQTEIAKLSVERFSNLKRLILCNGWKSTLNREEAVSTVISPSADGDDCKLPQVTEIGGYFYDFWSDAFNPRGVWRRTTLDSFLTTNPSWEVVLDLDELCRREGESYVWRGFDVLLEAKDGDMSATRAMICLSRGGQDAFQAREFDLERKTFVRNEGFVLPESKSVVSYFSKDFLLVSTDFGPGSQTYAGYPRSVRLWKRGTSLEASPTLFEGEIQDHVVFGYASRQRNHQLQVVQRSVNFHTTDWCLNTDNKLEAGRLSLQKLDVPQDADLTIFENFLLLHLRSEFKNFPQGALLSQAANSALSGGEWQLLWTPRREERVGTSRSSTLQKIVCTRNYLVLQILDSTLTSDLLVLRHDEATSLVSLSVRAVSAQSDGLWIGRAGFREPPTLFYAEDIGKWQGQDWQQLFSGLQVVRRLQDLYDASKVVEMRLEARSADGTEVPFTCLRMSTSDTSDGTDGAGANADVPTLVYAYGGFGIPLLPNYNATIGAAWLERGGQYVEVNLRGGGEFGADWERAGRFASGRLKAYEDLEAVADELLRRGLATPGRVALMGRSNGGLLVANQVVRELANPCRFSAFVAEVPLTDMRKYHRWLAGHSWLEEYGDPDDTQSWKELRQISAYHLAQDLHKTSCGSCGKPRCKMRVLFTTSTRDDRVHPCHARKMVKLLQSLPIDGLEAFLYECQEGGHGGAASIGDRAVLRTMEYEFLWKSLTT</sequence>
<name>A0A9P1CAN5_9DINO</name>
<evidence type="ECO:0000259" key="3">
    <source>
        <dbReference type="Pfam" id="PF00326"/>
    </source>
</evidence>
<dbReference type="OrthoDB" id="425156at2759"/>
<accession>A0A9P1CAN5</accession>
<keyword evidence="6" id="KW-1185">Reference proteome</keyword>
<dbReference type="GO" id="GO:0006508">
    <property type="term" value="P:proteolysis"/>
    <property type="evidence" value="ECO:0007669"/>
    <property type="project" value="UniProtKB-KW"/>
</dbReference>
<proteinExistence type="inferred from homology"/>
<dbReference type="SUPFAM" id="SSF53474">
    <property type="entry name" value="alpha/beta-Hydrolases"/>
    <property type="match status" value="1"/>
</dbReference>
<dbReference type="InterPro" id="IPR002470">
    <property type="entry name" value="Peptidase_S9A"/>
</dbReference>
<dbReference type="GO" id="GO:0005829">
    <property type="term" value="C:cytosol"/>
    <property type="evidence" value="ECO:0007669"/>
    <property type="project" value="TreeGrafter"/>
</dbReference>
<evidence type="ECO:0000256" key="2">
    <source>
        <dbReference type="RuleBase" id="RU368024"/>
    </source>
</evidence>
<dbReference type="InterPro" id="IPR051167">
    <property type="entry name" value="Prolyl_oligopep/macrocyclase"/>
</dbReference>
<dbReference type="PANTHER" id="PTHR42881">
    <property type="entry name" value="PROLYL ENDOPEPTIDASE"/>
    <property type="match status" value="1"/>
</dbReference>
<gene>
    <name evidence="4" type="ORF">C1SCF055_LOCUS15357</name>
</gene>
<dbReference type="SUPFAM" id="SSF50993">
    <property type="entry name" value="Peptidase/esterase 'gauge' domain"/>
    <property type="match status" value="1"/>
</dbReference>
<evidence type="ECO:0000313" key="6">
    <source>
        <dbReference type="Proteomes" id="UP001152797"/>
    </source>
</evidence>
<dbReference type="GO" id="GO:0070012">
    <property type="term" value="F:oligopeptidase activity"/>
    <property type="evidence" value="ECO:0007669"/>
    <property type="project" value="TreeGrafter"/>
</dbReference>
<dbReference type="InterPro" id="IPR001375">
    <property type="entry name" value="Peptidase_S9_cat"/>
</dbReference>
<dbReference type="EMBL" id="CAMXCT020001236">
    <property type="protein sequence ID" value="CAL1141515.1"/>
    <property type="molecule type" value="Genomic_DNA"/>
</dbReference>
<dbReference type="PANTHER" id="PTHR42881:SF13">
    <property type="entry name" value="PROLYL ENDOPEPTIDASE"/>
    <property type="match status" value="1"/>
</dbReference>
<dbReference type="EC" id="3.4.21.-" evidence="2"/>
<keyword evidence="2" id="KW-0645">Protease</keyword>
<dbReference type="GO" id="GO:0004252">
    <property type="term" value="F:serine-type endopeptidase activity"/>
    <property type="evidence" value="ECO:0007669"/>
    <property type="project" value="UniProtKB-UniRule"/>
</dbReference>
<comment type="caution">
    <text evidence="4">The sequence shown here is derived from an EMBL/GenBank/DDBJ whole genome shotgun (WGS) entry which is preliminary data.</text>
</comment>
<comment type="similarity">
    <text evidence="1 2">Belongs to the peptidase S9A family.</text>
</comment>
<reference evidence="4" key="1">
    <citation type="submission" date="2022-10" db="EMBL/GenBank/DDBJ databases">
        <authorList>
            <person name="Chen Y."/>
            <person name="Dougan E. K."/>
            <person name="Chan C."/>
            <person name="Rhodes N."/>
            <person name="Thang M."/>
        </authorList>
    </citation>
    <scope>NUCLEOTIDE SEQUENCE</scope>
</reference>
<dbReference type="Gene3D" id="3.40.50.1820">
    <property type="entry name" value="alpha/beta hydrolase"/>
    <property type="match status" value="1"/>
</dbReference>
<organism evidence="4">
    <name type="scientific">Cladocopium goreaui</name>
    <dbReference type="NCBI Taxonomy" id="2562237"/>
    <lineage>
        <taxon>Eukaryota</taxon>
        <taxon>Sar</taxon>
        <taxon>Alveolata</taxon>
        <taxon>Dinophyceae</taxon>
        <taxon>Suessiales</taxon>
        <taxon>Symbiodiniaceae</taxon>
        <taxon>Cladocopium</taxon>
    </lineage>
</organism>
<protein>
    <recommendedName>
        <fullName evidence="2">Prolyl endopeptidase</fullName>
        <ecNumber evidence="2">3.4.21.-</ecNumber>
    </recommendedName>
</protein>
<reference evidence="5" key="2">
    <citation type="submission" date="2024-04" db="EMBL/GenBank/DDBJ databases">
        <authorList>
            <person name="Chen Y."/>
            <person name="Shah S."/>
            <person name="Dougan E. K."/>
            <person name="Thang M."/>
            <person name="Chan C."/>
        </authorList>
    </citation>
    <scope>NUCLEOTIDE SEQUENCE [LARGE SCALE GENOMIC DNA]</scope>
</reference>
<dbReference type="Gene3D" id="2.130.10.120">
    <property type="entry name" value="Prolyl oligopeptidase, N-terminal domain"/>
    <property type="match status" value="1"/>
</dbReference>
<dbReference type="EMBL" id="CAMXCT010001236">
    <property type="protein sequence ID" value="CAI3988140.1"/>
    <property type="molecule type" value="Genomic_DNA"/>
</dbReference>
<evidence type="ECO:0000313" key="4">
    <source>
        <dbReference type="EMBL" id="CAI3988140.1"/>
    </source>
</evidence>
<keyword evidence="2" id="KW-0720">Serine protease</keyword>
<keyword evidence="2" id="KW-0378">Hydrolase</keyword>